<feature type="compositionally biased region" description="Polar residues" evidence="1">
    <location>
        <begin position="113"/>
        <end position="133"/>
    </location>
</feature>
<dbReference type="EMBL" id="EU643476">
    <property type="protein sequence ID" value="ACD54652.1"/>
    <property type="molecule type" value="Genomic_DNA"/>
</dbReference>
<evidence type="ECO:0000313" key="2">
    <source>
        <dbReference type="EMBL" id="ACD54652.1"/>
    </source>
</evidence>
<evidence type="ECO:0000256" key="1">
    <source>
        <dbReference type="SAM" id="MobiDB-lite"/>
    </source>
</evidence>
<protein>
    <submittedName>
        <fullName evidence="2">Uncharacterized protein</fullName>
    </submittedName>
</protein>
<proteinExistence type="predicted"/>
<feature type="region of interest" description="Disordered" evidence="1">
    <location>
        <begin position="85"/>
        <end position="133"/>
    </location>
</feature>
<reference evidence="2" key="1">
    <citation type="journal article" date="2008" name="Science">
        <title>Massive horizontal gene transfer in bdelloid rotifers.</title>
        <authorList>
            <person name="Gladyshev E.A."/>
            <person name="Meselson M.S."/>
            <person name="Arkhipova I.R."/>
        </authorList>
    </citation>
    <scope>NUCLEOTIDE SEQUENCE</scope>
</reference>
<accession>B3G4A4</accession>
<name>B3G4A4_ADIVA</name>
<dbReference type="AlphaFoldDB" id="B3G4A4"/>
<sequence>MNYETTRIGCLLVHDGKEMWEDLTLSKSMIFPSNSSSYDCVIAFIFIIIFSESNDTIGDIDIIVNDRLIETITVRMMKRKPDLNTSETIVKRNPVNAKRQKNVPSMDIRDSQTDQYNQNHNDSSTSLAPEQSNNRNCENMYLQHDCAASFHPIVNATNSSVSNAFENHFSSRLNGIILNCEMIPPSMNNNYTYNILQSESSTAAIHSYNHPLYENNDQVSVPRLYTFSKFFKDSP</sequence>
<organism evidence="2">
    <name type="scientific">Adineta vaga</name>
    <name type="common">Rotifer</name>
    <name type="synonym">Callidina vaga</name>
    <dbReference type="NCBI Taxonomy" id="104782"/>
    <lineage>
        <taxon>Eukaryota</taxon>
        <taxon>Metazoa</taxon>
        <taxon>Spiralia</taxon>
        <taxon>Gnathifera</taxon>
        <taxon>Rotifera</taxon>
        <taxon>Eurotatoria</taxon>
        <taxon>Bdelloidea</taxon>
        <taxon>Adinetida</taxon>
        <taxon>Adinetidae</taxon>
        <taxon>Adineta</taxon>
    </lineage>
</organism>